<dbReference type="GO" id="GO:0005524">
    <property type="term" value="F:ATP binding"/>
    <property type="evidence" value="ECO:0007669"/>
    <property type="project" value="UniProtKB-KW"/>
</dbReference>
<dbReference type="InterPro" id="IPR011709">
    <property type="entry name" value="DEAD-box_helicase_OB_fold"/>
</dbReference>
<organism evidence="14">
    <name type="scientific">Timema shepardi</name>
    <name type="common">Walking stick</name>
    <dbReference type="NCBI Taxonomy" id="629360"/>
    <lineage>
        <taxon>Eukaryota</taxon>
        <taxon>Metazoa</taxon>
        <taxon>Ecdysozoa</taxon>
        <taxon>Arthropoda</taxon>
        <taxon>Hexapoda</taxon>
        <taxon>Insecta</taxon>
        <taxon>Pterygota</taxon>
        <taxon>Neoptera</taxon>
        <taxon>Polyneoptera</taxon>
        <taxon>Phasmatodea</taxon>
        <taxon>Timematodea</taxon>
        <taxon>Timematoidea</taxon>
        <taxon>Timematidae</taxon>
        <taxon>Timema</taxon>
    </lineage>
</organism>
<proteinExistence type="inferred from homology"/>
<evidence type="ECO:0000313" key="14">
    <source>
        <dbReference type="EMBL" id="CAD7257684.1"/>
    </source>
</evidence>
<dbReference type="PROSITE" id="PS51192">
    <property type="entry name" value="HELICASE_ATP_BIND_1"/>
    <property type="match status" value="1"/>
</dbReference>
<protein>
    <recommendedName>
        <fullName evidence="1">RNA helicase</fullName>
        <ecNumber evidence="1">3.6.4.13</ecNumber>
    </recommendedName>
</protein>
<dbReference type="InterPro" id="IPR014001">
    <property type="entry name" value="Helicase_ATP-bd"/>
</dbReference>
<dbReference type="PROSITE" id="PS51194">
    <property type="entry name" value="HELICASE_CTER"/>
    <property type="match status" value="1"/>
</dbReference>
<comment type="similarity">
    <text evidence="8">Belongs to the DEAD box helicase family. DEAH subfamily. PRP16 sub-subfamily.</text>
</comment>
<dbReference type="CDD" id="cd17983">
    <property type="entry name" value="DEXHc_DHX38"/>
    <property type="match status" value="1"/>
</dbReference>
<evidence type="ECO:0000256" key="9">
    <source>
        <dbReference type="ARBA" id="ARBA00047984"/>
    </source>
</evidence>
<gene>
    <name evidence="14" type="ORF">TSIB3V08_LOCUS1942</name>
</gene>
<feature type="compositionally biased region" description="Basic and acidic residues" evidence="11">
    <location>
        <begin position="74"/>
        <end position="89"/>
    </location>
</feature>
<dbReference type="InterPro" id="IPR027417">
    <property type="entry name" value="P-loop_NTPase"/>
</dbReference>
<reference evidence="14" key="1">
    <citation type="submission" date="2020-11" db="EMBL/GenBank/DDBJ databases">
        <authorList>
            <person name="Tran Van P."/>
        </authorList>
    </citation>
    <scope>NUCLEOTIDE SEQUENCE</scope>
</reference>
<evidence type="ECO:0000256" key="1">
    <source>
        <dbReference type="ARBA" id="ARBA00012552"/>
    </source>
</evidence>
<dbReference type="SMART" id="SM00847">
    <property type="entry name" value="HA2"/>
    <property type="match status" value="1"/>
</dbReference>
<comment type="catalytic activity">
    <reaction evidence="9">
        <text>ATP + H2O = ADP + phosphate + H(+)</text>
        <dbReference type="Rhea" id="RHEA:13065"/>
        <dbReference type="ChEBI" id="CHEBI:15377"/>
        <dbReference type="ChEBI" id="CHEBI:15378"/>
        <dbReference type="ChEBI" id="CHEBI:30616"/>
        <dbReference type="ChEBI" id="CHEBI:43474"/>
        <dbReference type="ChEBI" id="CHEBI:456216"/>
        <dbReference type="EC" id="3.6.4.13"/>
    </reaction>
</comment>
<accession>A0A7R9ANN9</accession>
<name>A0A7R9ANN9_TIMSH</name>
<dbReference type="FunFam" id="1.20.120.1080:FF:000001">
    <property type="entry name" value="Pre-mRNA-splicing factor ATP-dependent RNA helicase"/>
    <property type="match status" value="1"/>
</dbReference>
<evidence type="ECO:0000256" key="3">
    <source>
        <dbReference type="ARBA" id="ARBA00022741"/>
    </source>
</evidence>
<sequence>MGDRREESNERRSRKRVDSERGFERGGSERGGSERGGFERGGSERGGFERGGSERGGSERRGSERSNWNTTPQFKDEPLTPKFRVKDSPSRTSWDEDEPTPYRRSSWDLPTPKTDGEWGSHSRRQTPRPTPAHRFNTWAKDRRSTGATPMIGTEGELKWSSVEDRAIWEEEQKRLDREWYSLDDGYDDDNNPFANLSEDYTKKKEEQLEQRKKKRMSAQQRQINKDNELWERNRMLTSGVVQSVDVDEDFDEESVDRVHLLVHNIVPPFLDGRIVFTKQPEPVVPVRDATSDMAMVARKGSGLVRTYREQKERRKAQKKHWELAGTTIGNIMGVKKTEEKDDKVNADDETDYKTDQKFADHMQNASEASSEFAKKKTILQQRRYLPVFAVRQELLNVIRENNVVIIIGETGSGKTTQLTQYLHEDGYSRYGMIGCTQPRRVAAMSVAKRVSDEMGTHLGDEVGYAIRFEDCTSEKTVIKYMTDGILLRESLREADLDNYSAIIMDEAHERSLSTDVLFGLLRDVVARRQDLKLIVTSATMDATKFSTFFGNVPTYTIPGRTFPVDVMFSKNPVEDYVDSAVKQALQVHLQPTEGDILIFMPGQEDIEVTCEVLAERLGEIDNAPQLSVLPIYSQLPSDLQAKIFQRSAEGLRKCVVATNIAETSLTVDGIMYVVDSGYCKLKVYNPRIGMDALQIYPISQANANQRSGRAGRTGPGQCFRLYTERQYKDELLVTTVPEIQRTNLANTVLLLKSLGVQDLLQFHFMDPPPQDNILNSLYQLWILGALDHTGSLTPLGRQMAEFPLDPPQCKMLIVAHQMGCTADILIIVSMLSVPSIFYRPKGREEEADGVREKFQVPESDHLTYLNVYNQWKSNNYSASWCNEHFIHIKAMRKVREVRQQLKDILEQQKIEVISCGTDWDIIRKCICSAYFHQAARLKGIGEYVNCRTGMPCHLHPTSALFGMGFTPDYVVYHELIMTAKEYMQCVTAVDGHWLAELGPMFFSVKETGRSGRAKRRQALEHLQDMEGQMKIAQEEIKARKQEHERKLQAGARIDMVFGAIFYENVMFWGNIGSLNIFCTPGATSDKEEEEVDTTWWNDSINREEERDDSVTEEHEDKQKKKKQVPDGNKLKMH</sequence>
<feature type="coiled-coil region" evidence="10">
    <location>
        <begin position="1015"/>
        <end position="1042"/>
    </location>
</feature>
<evidence type="ECO:0000256" key="10">
    <source>
        <dbReference type="SAM" id="Coils"/>
    </source>
</evidence>
<dbReference type="GO" id="GO:0016787">
    <property type="term" value="F:hydrolase activity"/>
    <property type="evidence" value="ECO:0007669"/>
    <property type="project" value="UniProtKB-KW"/>
</dbReference>
<evidence type="ECO:0000256" key="4">
    <source>
        <dbReference type="ARBA" id="ARBA00022801"/>
    </source>
</evidence>
<feature type="region of interest" description="Disordered" evidence="11">
    <location>
        <begin position="1"/>
        <end position="155"/>
    </location>
</feature>
<dbReference type="Pfam" id="PF07717">
    <property type="entry name" value="OB_NTP_bind"/>
    <property type="match status" value="1"/>
</dbReference>
<evidence type="ECO:0000256" key="7">
    <source>
        <dbReference type="ARBA" id="ARBA00023187"/>
    </source>
</evidence>
<evidence type="ECO:0000256" key="2">
    <source>
        <dbReference type="ARBA" id="ARBA00022664"/>
    </source>
</evidence>
<dbReference type="PANTHER" id="PTHR18934">
    <property type="entry name" value="ATP-DEPENDENT RNA HELICASE"/>
    <property type="match status" value="1"/>
</dbReference>
<dbReference type="EC" id="3.6.4.13" evidence="1"/>
<dbReference type="Pfam" id="PF04408">
    <property type="entry name" value="WHD_HA2"/>
    <property type="match status" value="1"/>
</dbReference>
<dbReference type="InterPro" id="IPR001650">
    <property type="entry name" value="Helicase_C-like"/>
</dbReference>
<dbReference type="Gene3D" id="3.40.50.300">
    <property type="entry name" value="P-loop containing nucleotide triphosphate hydrolases"/>
    <property type="match status" value="2"/>
</dbReference>
<dbReference type="Pfam" id="PF00270">
    <property type="entry name" value="DEAD"/>
    <property type="match status" value="1"/>
</dbReference>
<dbReference type="SMART" id="SM00487">
    <property type="entry name" value="DEXDc"/>
    <property type="match status" value="1"/>
</dbReference>
<dbReference type="InterPro" id="IPR007502">
    <property type="entry name" value="Helicase-assoc_dom"/>
</dbReference>
<dbReference type="GO" id="GO:0008380">
    <property type="term" value="P:RNA splicing"/>
    <property type="evidence" value="ECO:0007669"/>
    <property type="project" value="UniProtKB-KW"/>
</dbReference>
<dbReference type="Gene3D" id="1.20.120.1080">
    <property type="match status" value="1"/>
</dbReference>
<feature type="domain" description="Helicase C-terminal" evidence="13">
    <location>
        <begin position="572"/>
        <end position="755"/>
    </location>
</feature>
<dbReference type="GO" id="GO:0006397">
    <property type="term" value="P:mRNA processing"/>
    <property type="evidence" value="ECO:0007669"/>
    <property type="project" value="UniProtKB-KW"/>
</dbReference>
<keyword evidence="4" id="KW-0378">Hydrolase</keyword>
<dbReference type="InterPro" id="IPR002464">
    <property type="entry name" value="DNA/RNA_helicase_DEAH_CS"/>
</dbReference>
<dbReference type="CDD" id="cd18791">
    <property type="entry name" value="SF2_C_RHA"/>
    <property type="match status" value="1"/>
</dbReference>
<keyword evidence="5" id="KW-0347">Helicase</keyword>
<dbReference type="GO" id="GO:0003006">
    <property type="term" value="P:developmental process involved in reproduction"/>
    <property type="evidence" value="ECO:0007669"/>
    <property type="project" value="UniProtKB-ARBA"/>
</dbReference>
<feature type="compositionally biased region" description="Basic and acidic residues" evidence="11">
    <location>
        <begin position="1100"/>
        <end position="1118"/>
    </location>
</feature>
<keyword evidence="6" id="KW-0067">ATP-binding</keyword>
<dbReference type="Pfam" id="PF21010">
    <property type="entry name" value="HA2_C"/>
    <property type="match status" value="1"/>
</dbReference>
<evidence type="ECO:0000259" key="13">
    <source>
        <dbReference type="PROSITE" id="PS51194"/>
    </source>
</evidence>
<evidence type="ECO:0000256" key="5">
    <source>
        <dbReference type="ARBA" id="ARBA00022806"/>
    </source>
</evidence>
<feature type="compositionally biased region" description="Basic and acidic residues" evidence="11">
    <location>
        <begin position="1"/>
        <end position="64"/>
    </location>
</feature>
<dbReference type="GO" id="GO:0034458">
    <property type="term" value="F:3'-5' RNA helicase activity"/>
    <property type="evidence" value="ECO:0007669"/>
    <property type="project" value="TreeGrafter"/>
</dbReference>
<feature type="region of interest" description="Disordered" evidence="11">
    <location>
        <begin position="1083"/>
        <end position="1133"/>
    </location>
</feature>
<dbReference type="Pfam" id="PF00271">
    <property type="entry name" value="Helicase_C"/>
    <property type="match status" value="1"/>
</dbReference>
<dbReference type="FunFam" id="3.40.50.300:FF:000313">
    <property type="entry name" value="Pre-mRNA-splicing factor ATP-dependent RNA helicase PRP16"/>
    <property type="match status" value="1"/>
</dbReference>
<dbReference type="InterPro" id="IPR048333">
    <property type="entry name" value="HA2_WH"/>
</dbReference>
<dbReference type="EMBL" id="OC000562">
    <property type="protein sequence ID" value="CAD7257684.1"/>
    <property type="molecule type" value="Genomic_DNA"/>
</dbReference>
<evidence type="ECO:0000256" key="11">
    <source>
        <dbReference type="SAM" id="MobiDB-lite"/>
    </source>
</evidence>
<dbReference type="SUPFAM" id="SSF52540">
    <property type="entry name" value="P-loop containing nucleoside triphosphate hydrolases"/>
    <property type="match status" value="1"/>
</dbReference>
<keyword evidence="3" id="KW-0547">Nucleotide-binding</keyword>
<dbReference type="AlphaFoldDB" id="A0A7R9ANN9"/>
<dbReference type="PROSITE" id="PS00690">
    <property type="entry name" value="DEAH_ATP_HELICASE"/>
    <property type="match status" value="1"/>
</dbReference>
<keyword evidence="7" id="KW-0508">mRNA splicing</keyword>
<keyword evidence="2" id="KW-0507">mRNA processing</keyword>
<evidence type="ECO:0000256" key="8">
    <source>
        <dbReference type="ARBA" id="ARBA00038040"/>
    </source>
</evidence>
<dbReference type="SMART" id="SM00490">
    <property type="entry name" value="HELICc"/>
    <property type="match status" value="1"/>
</dbReference>
<evidence type="ECO:0000256" key="6">
    <source>
        <dbReference type="ARBA" id="ARBA00022840"/>
    </source>
</evidence>
<dbReference type="FunFam" id="3.40.50.300:FF:000007">
    <property type="entry name" value="Pre-mRNA-splicing factor ATP-dependent RNA helicase"/>
    <property type="match status" value="1"/>
</dbReference>
<dbReference type="InterPro" id="IPR011545">
    <property type="entry name" value="DEAD/DEAH_box_helicase_dom"/>
</dbReference>
<keyword evidence="10" id="KW-0175">Coiled coil</keyword>
<dbReference type="PANTHER" id="PTHR18934:SF91">
    <property type="entry name" value="PRE-MRNA-SPLICING FACTOR ATP-DEPENDENT RNA HELICASE PRP16"/>
    <property type="match status" value="1"/>
</dbReference>
<feature type="domain" description="Helicase ATP-binding" evidence="12">
    <location>
        <begin position="395"/>
        <end position="558"/>
    </location>
</feature>
<dbReference type="GO" id="GO:0003723">
    <property type="term" value="F:RNA binding"/>
    <property type="evidence" value="ECO:0007669"/>
    <property type="project" value="TreeGrafter"/>
</dbReference>
<evidence type="ECO:0000259" key="12">
    <source>
        <dbReference type="PROSITE" id="PS51192"/>
    </source>
</evidence>